<comment type="caution">
    <text evidence="2">The sequence shown here is derived from an EMBL/GenBank/DDBJ whole genome shotgun (WGS) entry which is preliminary data.</text>
</comment>
<evidence type="ECO:0000313" key="2">
    <source>
        <dbReference type="EMBL" id="OXG07343.1"/>
    </source>
</evidence>
<dbReference type="AlphaFoldDB" id="A0A227PCY1"/>
<feature type="transmembrane region" description="Helical" evidence="1">
    <location>
        <begin position="71"/>
        <end position="91"/>
    </location>
</feature>
<evidence type="ECO:0000256" key="1">
    <source>
        <dbReference type="SAM" id="Phobius"/>
    </source>
</evidence>
<keyword evidence="1" id="KW-0812">Transmembrane</keyword>
<keyword evidence="1" id="KW-1133">Transmembrane helix</keyword>
<reference evidence="2 3" key="1">
    <citation type="submission" date="2016-11" db="EMBL/GenBank/DDBJ databases">
        <title>Whole genomes of Flavobacteriaceae.</title>
        <authorList>
            <person name="Stine C."/>
            <person name="Li C."/>
            <person name="Tadesse D."/>
        </authorList>
    </citation>
    <scope>NUCLEOTIDE SEQUENCE [LARGE SCALE GENOMIC DNA]</scope>
    <source>
        <strain evidence="2 3">DSM 24704</strain>
    </source>
</reference>
<name>A0A227PCY1_9FLAO</name>
<gene>
    <name evidence="2" type="ORF">B0A64_08280</name>
</gene>
<proteinExistence type="predicted"/>
<dbReference type="OrthoDB" id="678747at2"/>
<protein>
    <submittedName>
        <fullName evidence="2">Uncharacterized protein</fullName>
    </submittedName>
</protein>
<dbReference type="RefSeq" id="WP_089479048.1">
    <property type="nucleotide sequence ID" value="NZ_MUGS01000011.1"/>
</dbReference>
<dbReference type="Proteomes" id="UP000214684">
    <property type="component" value="Unassembled WGS sequence"/>
</dbReference>
<dbReference type="EMBL" id="MUGS01000011">
    <property type="protein sequence ID" value="OXG07343.1"/>
    <property type="molecule type" value="Genomic_DNA"/>
</dbReference>
<sequence>MLKIENKIKNIEYRTQNKENKSSVNRSSSVRLIYILFSVFFSLAANAQCAMCRAALAGDSNVKKAEAVNNGIVYLMVVPYLLVAIIGVLIYRMYQSKKKKAE</sequence>
<organism evidence="2 3">
    <name type="scientific">Flavobacterium araucananum</name>
    <dbReference type="NCBI Taxonomy" id="946678"/>
    <lineage>
        <taxon>Bacteria</taxon>
        <taxon>Pseudomonadati</taxon>
        <taxon>Bacteroidota</taxon>
        <taxon>Flavobacteriia</taxon>
        <taxon>Flavobacteriales</taxon>
        <taxon>Flavobacteriaceae</taxon>
        <taxon>Flavobacterium</taxon>
    </lineage>
</organism>
<evidence type="ECO:0000313" key="3">
    <source>
        <dbReference type="Proteomes" id="UP000214684"/>
    </source>
</evidence>
<keyword evidence="3" id="KW-1185">Reference proteome</keyword>
<accession>A0A227PCY1</accession>
<feature type="transmembrane region" description="Helical" evidence="1">
    <location>
        <begin position="32"/>
        <end position="56"/>
    </location>
</feature>
<keyword evidence="1" id="KW-0472">Membrane</keyword>